<sequence length="343" mass="36216">MELSMKITVLAGGFSPERDVSLLSGALIANSLCRSGHLVALTDVFYPYRGALSDDAFTSDGNFMYTVPKEPPDLKALRAEVPGSALIGDGVLELCRLSDIVFLALHGGMGEDGSIQAALSSMGIPYTGSDFAACLVAMDKSLSKLLFRAHGIPTADFTLLKKGDSTDGIPLPCVVKPCSCGSSVGVSIVDTKEALAGALETAYQYEEKVLAEDKICGREFSVGVLLGRALPAIEIRPKDGFYDYERKYQSGMTEEICPADLPEAEAASLGALALKVHRALGLGSYSRIDFIREEKTGKFICLEANTLPGMTPMSLLPQEAAAAGIGYDALCLAIAQAAKNGQK</sequence>
<dbReference type="SUPFAM" id="SSF56059">
    <property type="entry name" value="Glutathione synthetase ATP-binding domain-like"/>
    <property type="match status" value="1"/>
</dbReference>
<proteinExistence type="inferred from homology"/>
<dbReference type="InterPro" id="IPR016185">
    <property type="entry name" value="PreATP-grasp_dom_sf"/>
</dbReference>
<dbReference type="InterPro" id="IPR011095">
    <property type="entry name" value="Dala_Dala_lig_C"/>
</dbReference>
<keyword evidence="8" id="KW-0573">Peptidoglycan synthesis</keyword>
<dbReference type="Gene3D" id="3.30.1490.20">
    <property type="entry name" value="ATP-grasp fold, A domain"/>
    <property type="match status" value="1"/>
</dbReference>
<name>C8C0W6_9ZZZZ</name>
<evidence type="ECO:0000313" key="11">
    <source>
        <dbReference type="EMBL" id="ACT97549.1"/>
    </source>
</evidence>
<dbReference type="Gene3D" id="3.30.470.20">
    <property type="entry name" value="ATP-grasp fold, B domain"/>
    <property type="match status" value="1"/>
</dbReference>
<dbReference type="Pfam" id="PF01820">
    <property type="entry name" value="Dala_Dala_lig_N"/>
    <property type="match status" value="1"/>
</dbReference>
<dbReference type="EMBL" id="GQ343099">
    <property type="protein sequence ID" value="ACT97549.1"/>
    <property type="molecule type" value="Genomic_DNA"/>
</dbReference>
<accession>C8C0W6</accession>
<dbReference type="InterPro" id="IPR005905">
    <property type="entry name" value="D_ala_D_ala"/>
</dbReference>
<keyword evidence="9" id="KW-0961">Cell wall biogenesis/degradation</keyword>
<comment type="subcellular location">
    <subcellularLocation>
        <location evidence="1">Cytoplasm</location>
    </subcellularLocation>
</comment>
<evidence type="ECO:0000256" key="8">
    <source>
        <dbReference type="ARBA" id="ARBA00022984"/>
    </source>
</evidence>
<comment type="similarity">
    <text evidence="2">Belongs to the D-alanine--D-alanine ligase family.</text>
</comment>
<evidence type="ECO:0000259" key="10">
    <source>
        <dbReference type="PROSITE" id="PS50975"/>
    </source>
</evidence>
<dbReference type="HAMAP" id="MF_00047">
    <property type="entry name" value="Dala_Dala_lig"/>
    <property type="match status" value="1"/>
</dbReference>
<dbReference type="PANTHER" id="PTHR23132">
    <property type="entry name" value="D-ALANINE--D-ALANINE LIGASE"/>
    <property type="match status" value="1"/>
</dbReference>
<organism evidence="11">
    <name type="scientific">uncultured organism</name>
    <dbReference type="NCBI Taxonomy" id="155900"/>
    <lineage>
        <taxon>unclassified sequences</taxon>
        <taxon>environmental samples</taxon>
    </lineage>
</organism>
<dbReference type="InterPro" id="IPR011761">
    <property type="entry name" value="ATP-grasp"/>
</dbReference>
<dbReference type="GO" id="GO:0046872">
    <property type="term" value="F:metal ion binding"/>
    <property type="evidence" value="ECO:0007669"/>
    <property type="project" value="InterPro"/>
</dbReference>
<dbReference type="PROSITE" id="PS00843">
    <property type="entry name" value="DALA_DALA_LIGASE_1"/>
    <property type="match status" value="1"/>
</dbReference>
<dbReference type="InterPro" id="IPR013815">
    <property type="entry name" value="ATP_grasp_subdomain_1"/>
</dbReference>
<evidence type="ECO:0000256" key="4">
    <source>
        <dbReference type="ARBA" id="ARBA00022598"/>
    </source>
</evidence>
<dbReference type="GO" id="GO:0008716">
    <property type="term" value="F:D-alanine-D-alanine ligase activity"/>
    <property type="evidence" value="ECO:0007669"/>
    <property type="project" value="InterPro"/>
</dbReference>
<protein>
    <submittedName>
        <fullName evidence="11">Putative D-alanine-D-alanine ligase</fullName>
    </submittedName>
</protein>
<reference evidence="11" key="1">
    <citation type="journal article" date="2009" name="Science">
        <title>Functional characterization of the antibiotic resistance reservoir in the human microflora.</title>
        <authorList>
            <person name="Sommer M.O."/>
            <person name="Dantas G."/>
            <person name="Church G.M."/>
        </authorList>
    </citation>
    <scope>NUCLEOTIDE SEQUENCE</scope>
</reference>
<dbReference type="PIRSF" id="PIRSF039102">
    <property type="entry name" value="Ddl/VanB"/>
    <property type="match status" value="1"/>
</dbReference>
<dbReference type="GO" id="GO:0071555">
    <property type="term" value="P:cell wall organization"/>
    <property type="evidence" value="ECO:0007669"/>
    <property type="project" value="UniProtKB-KW"/>
</dbReference>
<evidence type="ECO:0000256" key="7">
    <source>
        <dbReference type="ARBA" id="ARBA00022960"/>
    </source>
</evidence>
<dbReference type="InterPro" id="IPR011127">
    <property type="entry name" value="Dala_Dala_lig_N"/>
</dbReference>
<dbReference type="PANTHER" id="PTHR23132:SF23">
    <property type="entry name" value="D-ALANINE--D-ALANINE LIGASE B"/>
    <property type="match status" value="1"/>
</dbReference>
<dbReference type="NCBIfam" id="TIGR01205">
    <property type="entry name" value="D_ala_D_alaTIGR"/>
    <property type="match status" value="1"/>
</dbReference>
<keyword evidence="7" id="KW-0133">Cell shape</keyword>
<evidence type="ECO:0000256" key="2">
    <source>
        <dbReference type="ARBA" id="ARBA00010871"/>
    </source>
</evidence>
<keyword evidence="5" id="KW-0547">Nucleotide-binding</keyword>
<keyword evidence="4 11" id="KW-0436">Ligase</keyword>
<reference evidence="11" key="2">
    <citation type="submission" date="2009-07" db="EMBL/GenBank/DDBJ databases">
        <authorList>
            <person name="Sommer M.O.A."/>
            <person name="Dantas G."/>
            <person name="Church G."/>
        </authorList>
    </citation>
    <scope>NUCLEOTIDE SEQUENCE</scope>
</reference>
<feature type="domain" description="ATP-grasp" evidence="10">
    <location>
        <begin position="144"/>
        <end position="336"/>
    </location>
</feature>
<evidence type="ECO:0000256" key="5">
    <source>
        <dbReference type="ARBA" id="ARBA00022741"/>
    </source>
</evidence>
<evidence type="ECO:0000256" key="3">
    <source>
        <dbReference type="ARBA" id="ARBA00022490"/>
    </source>
</evidence>
<dbReference type="PROSITE" id="PS00844">
    <property type="entry name" value="DALA_DALA_LIGASE_2"/>
    <property type="match status" value="1"/>
</dbReference>
<dbReference type="Pfam" id="PF07478">
    <property type="entry name" value="Dala_Dala_lig_C"/>
    <property type="match status" value="1"/>
</dbReference>
<evidence type="ECO:0000256" key="6">
    <source>
        <dbReference type="ARBA" id="ARBA00022840"/>
    </source>
</evidence>
<evidence type="ECO:0000256" key="1">
    <source>
        <dbReference type="ARBA" id="ARBA00004496"/>
    </source>
</evidence>
<dbReference type="InterPro" id="IPR000291">
    <property type="entry name" value="D-Ala_lig_Van_CS"/>
</dbReference>
<keyword evidence="3" id="KW-0963">Cytoplasm</keyword>
<dbReference type="NCBIfam" id="NF002378">
    <property type="entry name" value="PRK01372.1"/>
    <property type="match status" value="1"/>
</dbReference>
<keyword evidence="6" id="KW-0067">ATP-binding</keyword>
<dbReference type="SUPFAM" id="SSF52440">
    <property type="entry name" value="PreATP-grasp domain"/>
    <property type="match status" value="1"/>
</dbReference>
<dbReference type="AlphaFoldDB" id="C8C0W6"/>
<dbReference type="Gene3D" id="3.40.50.20">
    <property type="match status" value="1"/>
</dbReference>
<evidence type="ECO:0000256" key="9">
    <source>
        <dbReference type="ARBA" id="ARBA00023316"/>
    </source>
</evidence>
<dbReference type="GO" id="GO:0005524">
    <property type="term" value="F:ATP binding"/>
    <property type="evidence" value="ECO:0007669"/>
    <property type="project" value="UniProtKB-KW"/>
</dbReference>
<dbReference type="PROSITE" id="PS50975">
    <property type="entry name" value="ATP_GRASP"/>
    <property type="match status" value="1"/>
</dbReference>